<dbReference type="GeneID" id="77926025"/>
<dbReference type="EMBL" id="MN087708">
    <property type="protein sequence ID" value="QEA10671.1"/>
    <property type="molecule type" value="Genomic_DNA"/>
</dbReference>
<organism evidence="1 2">
    <name type="scientific">Enterobacter phage vB_EhoM-IME523</name>
    <dbReference type="NCBI Taxonomy" id="2596709"/>
    <lineage>
        <taxon>Viruses</taxon>
        <taxon>Duplodnaviria</taxon>
        <taxon>Heunggongvirae</taxon>
        <taxon>Uroviricota</taxon>
        <taxon>Caudoviricetes</taxon>
        <taxon>Pantevenvirales</taxon>
        <taxon>Straboviridae</taxon>
        <taxon>Tevenvirinae</taxon>
        <taxon>Kanagawavirus</taxon>
        <taxon>Kanagawavirus eclm</taxon>
    </lineage>
</organism>
<reference evidence="1 2" key="1">
    <citation type="submission" date="2019-06" db="EMBL/GenBank/DDBJ databases">
        <authorList>
            <person name="Lin W."/>
            <person name="Gao M."/>
            <person name="Li D."/>
        </authorList>
    </citation>
    <scope>NUCLEOTIDE SEQUENCE [LARGE SCALE GENOMIC DNA]</scope>
</reference>
<protein>
    <submittedName>
        <fullName evidence="1">Capsid vertex protein</fullName>
    </submittedName>
</protein>
<dbReference type="KEGG" id="vg:77926025"/>
<evidence type="ECO:0000313" key="2">
    <source>
        <dbReference type="Proteomes" id="UP000516307"/>
    </source>
</evidence>
<accession>A0A7G3KD95</accession>
<name>A0A7G3KD95_9CAUD</name>
<evidence type="ECO:0000313" key="1">
    <source>
        <dbReference type="EMBL" id="QEA10671.1"/>
    </source>
</evidence>
<keyword evidence="2" id="KW-1185">Reference proteome</keyword>
<dbReference type="Proteomes" id="UP000516307">
    <property type="component" value="Segment"/>
</dbReference>
<dbReference type="RefSeq" id="YP_010650443.1">
    <property type="nucleotide sequence ID" value="NC_070777.1"/>
</dbReference>
<proteinExistence type="predicted"/>
<sequence>MADLPNPATLEIVQNYDSFPRPFEDETFILSAQVTGLDDAVISDYNWSFRDQFYNTPTLEPTWIRPGTEQVLLRATVSKPGYESEQLEAYYTLTSGLGYMGSPSIKIEGPSTVSIEHLSNITLQSTITANNISLTDPDLTIEYIWKEIIDGVQQPIEGETGPTYIAKGNKVGTRIYTVEAKLTHPDYMVTRVFATKDVTVVTTPLSNTVESNLEPGNKTVLIDEPVTLVYILDLSRVESPISNIVYSWYVDDVLVEGAVGPNYTFSQSTMKQYKVSAKAEIIFIGDETYPPIISQNSATITVIPDVKLSIEASHQSLPVPEGEKFVLSPKIIGIDLSNATVMYEWTDQGTKYPSVNLEPKSIRPGENTYHLKVTISAPGYSERSFEASYTVDIPDMTCELIYVHPLPWRASAYIWAGWWVMDAIQKLTSEGKDWKTASWLDSPYHCHLAVLSKMITDYPEVDVQESRNGRIVHRSALENGIIYDYIY</sequence>